<feature type="binding site" evidence="12">
    <location>
        <begin position="116"/>
        <end position="118"/>
    </location>
    <ligand>
        <name>thiamine diphosphate</name>
        <dbReference type="ChEBI" id="CHEBI:58937"/>
    </ligand>
</feature>
<dbReference type="InterPro" id="IPR033247">
    <property type="entry name" value="Transketolase_fam"/>
</dbReference>
<protein>
    <recommendedName>
        <fullName evidence="3 9">Transketolase</fullName>
        <ecNumber evidence="3 9">2.2.1.1</ecNumber>
    </recommendedName>
</protein>
<evidence type="ECO:0000256" key="8">
    <source>
        <dbReference type="ARBA" id="ARBA00049473"/>
    </source>
</evidence>
<dbReference type="RefSeq" id="WP_146959273.1">
    <property type="nucleotide sequence ID" value="NZ_CP042467.1"/>
</dbReference>
<dbReference type="Pfam" id="PF00456">
    <property type="entry name" value="Transketolase_N"/>
    <property type="match status" value="1"/>
</dbReference>
<feature type="active site" description="Proton donor" evidence="10">
    <location>
        <position position="407"/>
    </location>
</feature>
<gene>
    <name evidence="17" type="primary">tkt</name>
    <name evidence="17" type="ORF">FRD01_10105</name>
</gene>
<feature type="binding site" evidence="11">
    <location>
        <position position="28"/>
    </location>
    <ligand>
        <name>substrate</name>
    </ligand>
</feature>
<dbReference type="GO" id="GO:0006098">
    <property type="term" value="P:pentose-phosphate shunt"/>
    <property type="evidence" value="ECO:0007669"/>
    <property type="project" value="TreeGrafter"/>
</dbReference>
<feature type="binding site" evidence="11">
    <location>
        <position position="516"/>
    </location>
    <ligand>
        <name>substrate</name>
    </ligand>
</feature>
<dbReference type="InterPro" id="IPR055152">
    <property type="entry name" value="Transketolase-like_C_2"/>
</dbReference>
<dbReference type="InterPro" id="IPR005474">
    <property type="entry name" value="Transketolase_N"/>
</dbReference>
<feature type="site" description="Important for catalytic activity" evidence="14">
    <location>
        <position position="259"/>
    </location>
</feature>
<dbReference type="GO" id="GO:0004802">
    <property type="term" value="F:transketolase activity"/>
    <property type="evidence" value="ECO:0007669"/>
    <property type="project" value="UniProtKB-UniRule"/>
</dbReference>
<keyword evidence="4 15" id="KW-0808">Transferase</keyword>
<feature type="binding site" evidence="13">
    <location>
        <position position="183"/>
    </location>
    <ligand>
        <name>Mg(2+)</name>
        <dbReference type="ChEBI" id="CHEBI:18420"/>
    </ligand>
</feature>
<evidence type="ECO:0000256" key="14">
    <source>
        <dbReference type="PIRSR" id="PIRSR605478-5"/>
    </source>
</evidence>
<dbReference type="PROSITE" id="PS00801">
    <property type="entry name" value="TRANSKETOLASE_1"/>
    <property type="match status" value="1"/>
</dbReference>
<feature type="binding site" evidence="11">
    <location>
        <position position="380"/>
    </location>
    <ligand>
        <name>substrate</name>
    </ligand>
</feature>
<keyword evidence="15" id="KW-0106">Calcium</keyword>
<evidence type="ECO:0000256" key="11">
    <source>
        <dbReference type="PIRSR" id="PIRSR605478-2"/>
    </source>
</evidence>
<feature type="site" description="Important for catalytic activity" evidence="14">
    <location>
        <position position="28"/>
    </location>
</feature>
<sequence>MTNMLAELSINTIRTLSMDAVQKANSGHPGAPMGLAAAAYVIWKRHLRHNPANPHWANRDRFVLSNGHASMLIYSLLHLTGYEVPMSEIQNFRQWGSITPGHPEVGMTPGVEVTTGPLGQGLSTAVGMAIAEAQLRERYNGIIDHYTFGICSDGDLMEGVTAEACSIAGHLGLGNLIFLFDDNQITIDGRTDITFTEDVLKRFEAYGWHVDSVSDGNDIEAIDAAINRAKSIRDKPSMIAVKTTIGFGSPNKADTSGSHGSPLGDAEIALTKKALGWQWEIPFFVPTETREHMDARAEGAEREATWLEKFEAWRTESPEAAQELERRLSGELPSGLGDVLPKFEPDSKGMATRNSGGKVIGALYEVLPELTGGSADLAGSTKTLHPKFGVIETGKFNGQNIHYGVREHGMAAIANGMCLHGGVRGFGSTFLVFADYMRPALRVAALSHIPSLMVFTHDSIGLGEDGPTHQPVEHLASLRAIPNYVVLRPADANEVAECWMVALKRKDGPSALVLTRQDVPTYDRKALGGFGDATRGAYVLADSEGTPDVILIATGSEVQCAVEAREVLEKDGIKTRVVSMPSWEVFDAQPQEWKDRVLPPDVTARLSIEAGIAMGWEKWVGPKGESIAMTGFGASAPAEVLFEKFGFSAQNVHARAKALTTRAQSA</sequence>
<proteinExistence type="inferred from homology"/>
<dbReference type="PANTHER" id="PTHR43522:SF2">
    <property type="entry name" value="TRANSKETOLASE 1-RELATED"/>
    <property type="match status" value="1"/>
</dbReference>
<dbReference type="Pfam" id="PF22613">
    <property type="entry name" value="Transketolase_C_1"/>
    <property type="match status" value="1"/>
</dbReference>
<dbReference type="FunFam" id="3.40.50.970:FF:000003">
    <property type="entry name" value="Transketolase"/>
    <property type="match status" value="1"/>
</dbReference>
<dbReference type="InterPro" id="IPR005478">
    <property type="entry name" value="Transketolase_bac-like"/>
</dbReference>
<evidence type="ECO:0000256" key="1">
    <source>
        <dbReference type="ARBA" id="ARBA00007131"/>
    </source>
</evidence>
<keyword evidence="7 12" id="KW-0786">Thiamine pyrophosphate</keyword>
<comment type="similarity">
    <text evidence="1 15">Belongs to the transketolase family.</text>
</comment>
<dbReference type="OrthoDB" id="8732661at2"/>
<dbReference type="SMART" id="SM00861">
    <property type="entry name" value="Transket_pyr"/>
    <property type="match status" value="1"/>
</dbReference>
<dbReference type="Proteomes" id="UP000321595">
    <property type="component" value="Chromosome"/>
</dbReference>
<evidence type="ECO:0000256" key="6">
    <source>
        <dbReference type="ARBA" id="ARBA00022842"/>
    </source>
</evidence>
<dbReference type="EC" id="2.2.1.1" evidence="3 9"/>
<comment type="cofactor">
    <cofactor evidence="12">
        <name>thiamine diphosphate</name>
        <dbReference type="ChEBI" id="CHEBI:58937"/>
    </cofactor>
    <text evidence="12">Binds 1 thiamine pyrophosphate per subunit. During the reaction, the substrate forms a covalent intermediate with the cofactor.</text>
</comment>
<feature type="binding site" evidence="12">
    <location>
        <position position="433"/>
    </location>
    <ligand>
        <name>thiamine diphosphate</name>
        <dbReference type="ChEBI" id="CHEBI:58937"/>
    </ligand>
</feature>
<dbReference type="FunFam" id="3.40.50.970:FF:000004">
    <property type="entry name" value="Transketolase"/>
    <property type="match status" value="1"/>
</dbReference>
<feature type="binding site" evidence="11">
    <location>
        <position position="465"/>
    </location>
    <ligand>
        <name>substrate</name>
    </ligand>
</feature>
<keyword evidence="6 13" id="KW-0460">Magnesium</keyword>
<organism evidence="17 18">
    <name type="scientific">Microvenator marinus</name>
    <dbReference type="NCBI Taxonomy" id="2600177"/>
    <lineage>
        <taxon>Bacteria</taxon>
        <taxon>Deltaproteobacteria</taxon>
        <taxon>Bradymonadales</taxon>
        <taxon>Microvenatoraceae</taxon>
        <taxon>Microvenator</taxon>
    </lineage>
</organism>
<feature type="binding site" evidence="12">
    <location>
        <position position="259"/>
    </location>
    <ligand>
        <name>thiamine diphosphate</name>
        <dbReference type="ChEBI" id="CHEBI:58937"/>
    </ligand>
</feature>
<dbReference type="PROSITE" id="PS00802">
    <property type="entry name" value="TRANSKETOLASE_2"/>
    <property type="match status" value="1"/>
</dbReference>
<comment type="subunit">
    <text evidence="2 15">Homodimer.</text>
</comment>
<evidence type="ECO:0000256" key="12">
    <source>
        <dbReference type="PIRSR" id="PIRSR605478-3"/>
    </source>
</evidence>
<dbReference type="CDD" id="cd02012">
    <property type="entry name" value="TPP_TK"/>
    <property type="match status" value="1"/>
</dbReference>
<evidence type="ECO:0000256" key="10">
    <source>
        <dbReference type="PIRSR" id="PIRSR605478-1"/>
    </source>
</evidence>
<name>A0A5B8XRL4_9DELT</name>
<dbReference type="SUPFAM" id="SSF52518">
    <property type="entry name" value="Thiamin diphosphate-binding fold (THDP-binding)"/>
    <property type="match status" value="2"/>
</dbReference>
<keyword evidence="5 13" id="KW-0479">Metal-binding</keyword>
<dbReference type="SUPFAM" id="SSF52922">
    <property type="entry name" value="TK C-terminal domain-like"/>
    <property type="match status" value="1"/>
</dbReference>
<dbReference type="Pfam" id="PF02779">
    <property type="entry name" value="Transket_pyr"/>
    <property type="match status" value="1"/>
</dbReference>
<dbReference type="InterPro" id="IPR020826">
    <property type="entry name" value="Transketolase_BS"/>
</dbReference>
<feature type="domain" description="Transketolase-like pyrimidine-binding" evidence="16">
    <location>
        <begin position="350"/>
        <end position="521"/>
    </location>
</feature>
<evidence type="ECO:0000256" key="5">
    <source>
        <dbReference type="ARBA" id="ARBA00022723"/>
    </source>
</evidence>
<evidence type="ECO:0000256" key="9">
    <source>
        <dbReference type="NCBIfam" id="TIGR00232"/>
    </source>
</evidence>
<dbReference type="KEGG" id="bbae:FRD01_10105"/>
<dbReference type="InterPro" id="IPR029061">
    <property type="entry name" value="THDP-binding"/>
</dbReference>
<evidence type="ECO:0000256" key="7">
    <source>
        <dbReference type="ARBA" id="ARBA00023052"/>
    </source>
</evidence>
<dbReference type="Gene3D" id="3.40.50.920">
    <property type="match status" value="1"/>
</dbReference>
<feature type="binding site" evidence="12">
    <location>
        <position position="183"/>
    </location>
    <ligand>
        <name>thiamine diphosphate</name>
        <dbReference type="ChEBI" id="CHEBI:58937"/>
    </ligand>
</feature>
<evidence type="ECO:0000256" key="15">
    <source>
        <dbReference type="RuleBase" id="RU004996"/>
    </source>
</evidence>
<dbReference type="InterPro" id="IPR009014">
    <property type="entry name" value="Transketo_C/PFOR_II"/>
</dbReference>
<dbReference type="Gene3D" id="3.40.50.970">
    <property type="match status" value="2"/>
</dbReference>
<evidence type="ECO:0000256" key="2">
    <source>
        <dbReference type="ARBA" id="ARBA00011738"/>
    </source>
</evidence>
<comment type="catalytic activity">
    <reaction evidence="8 15">
        <text>D-sedoheptulose 7-phosphate + D-glyceraldehyde 3-phosphate = aldehydo-D-ribose 5-phosphate + D-xylulose 5-phosphate</text>
        <dbReference type="Rhea" id="RHEA:10508"/>
        <dbReference type="ChEBI" id="CHEBI:57483"/>
        <dbReference type="ChEBI" id="CHEBI:57737"/>
        <dbReference type="ChEBI" id="CHEBI:58273"/>
        <dbReference type="ChEBI" id="CHEBI:59776"/>
        <dbReference type="EC" id="2.2.1.1"/>
    </reaction>
</comment>
<feature type="binding site" evidence="11">
    <location>
        <position position="457"/>
    </location>
    <ligand>
        <name>substrate</name>
    </ligand>
</feature>
<comment type="cofactor">
    <cofactor evidence="15">
        <name>Mg(2+)</name>
        <dbReference type="ChEBI" id="CHEBI:18420"/>
    </cofactor>
    <cofactor evidence="15">
        <name>Ca(2+)</name>
        <dbReference type="ChEBI" id="CHEBI:29108"/>
    </cofactor>
    <cofactor evidence="15">
        <name>Mn(2+)</name>
        <dbReference type="ChEBI" id="CHEBI:29035"/>
    </cofactor>
    <cofactor evidence="15">
        <name>Co(2+)</name>
        <dbReference type="ChEBI" id="CHEBI:48828"/>
    </cofactor>
    <text evidence="15">Binds 1 Mg(2+) ion per subunit. Can also utilize other divalent metal cations, such as Ca(2+), Mn(2+) and Co(2+).</text>
</comment>
<dbReference type="GO" id="GO:0005829">
    <property type="term" value="C:cytosol"/>
    <property type="evidence" value="ECO:0007669"/>
    <property type="project" value="TreeGrafter"/>
</dbReference>
<feature type="binding site" evidence="11">
    <location>
        <position position="469"/>
    </location>
    <ligand>
        <name>substrate</name>
    </ligand>
</feature>
<reference evidence="17 18" key="1">
    <citation type="submission" date="2019-08" db="EMBL/GenBank/DDBJ databases">
        <authorList>
            <person name="Liang Q."/>
        </authorList>
    </citation>
    <scope>NUCLEOTIDE SEQUENCE [LARGE SCALE GENOMIC DNA]</scope>
    <source>
        <strain evidence="17 18">V1718</strain>
    </source>
</reference>
<keyword evidence="18" id="KW-1185">Reference proteome</keyword>
<dbReference type="AlphaFoldDB" id="A0A5B8XRL4"/>
<feature type="binding site" evidence="12">
    <location>
        <position position="68"/>
    </location>
    <ligand>
        <name>thiamine diphosphate</name>
        <dbReference type="ChEBI" id="CHEBI:58937"/>
    </ligand>
</feature>
<dbReference type="EMBL" id="CP042467">
    <property type="protein sequence ID" value="QED27588.1"/>
    <property type="molecule type" value="Genomic_DNA"/>
</dbReference>
<dbReference type="PANTHER" id="PTHR43522">
    <property type="entry name" value="TRANSKETOLASE"/>
    <property type="match status" value="1"/>
</dbReference>
<dbReference type="InterPro" id="IPR005475">
    <property type="entry name" value="Transketolase-like_Pyr-bd"/>
</dbReference>
<dbReference type="GO" id="GO:0046872">
    <property type="term" value="F:metal ion binding"/>
    <property type="evidence" value="ECO:0007669"/>
    <property type="project" value="UniProtKB-KW"/>
</dbReference>
<feature type="binding site" evidence="12">
    <location>
        <position position="154"/>
    </location>
    <ligand>
        <name>thiamine diphosphate</name>
        <dbReference type="ChEBI" id="CHEBI:58937"/>
    </ligand>
</feature>
<accession>A0A5B8XRL4</accession>
<evidence type="ECO:0000259" key="16">
    <source>
        <dbReference type="SMART" id="SM00861"/>
    </source>
</evidence>
<feature type="binding site" evidence="11">
    <location>
        <position position="353"/>
    </location>
    <ligand>
        <name>substrate</name>
    </ligand>
</feature>
<evidence type="ECO:0000313" key="18">
    <source>
        <dbReference type="Proteomes" id="UP000321595"/>
    </source>
</evidence>
<feature type="binding site" evidence="13">
    <location>
        <position position="153"/>
    </location>
    <ligand>
        <name>Mg(2+)</name>
        <dbReference type="ChEBI" id="CHEBI:18420"/>
    </ligand>
</feature>
<evidence type="ECO:0000256" key="13">
    <source>
        <dbReference type="PIRSR" id="PIRSR605478-4"/>
    </source>
</evidence>
<comment type="function">
    <text evidence="15">Catalyzes the transfer of a two-carbon ketol group from a ketose donor to an aldose acceptor, via a covalent intermediate with the cofactor thiamine pyrophosphate.</text>
</comment>
<comment type="cofactor">
    <cofactor evidence="13">
        <name>Mg(2+)</name>
        <dbReference type="ChEBI" id="CHEBI:18420"/>
    </cofactor>
    <text evidence="13">Binds 1 Mg(2+) ion per subunit. Can also utilize other divalent metal cations, such as Ca(2+), Mn(2+) and Co(2+).</text>
</comment>
<feature type="binding site" evidence="13">
    <location>
        <position position="185"/>
    </location>
    <ligand>
        <name>Mg(2+)</name>
        <dbReference type="ChEBI" id="CHEBI:18420"/>
    </ligand>
</feature>
<dbReference type="FunFam" id="3.40.50.920:FF:000003">
    <property type="entry name" value="Transketolase"/>
    <property type="match status" value="1"/>
</dbReference>
<dbReference type="CDD" id="cd07033">
    <property type="entry name" value="TPP_PYR_DXS_TK_like"/>
    <property type="match status" value="1"/>
</dbReference>
<dbReference type="NCBIfam" id="TIGR00232">
    <property type="entry name" value="tktlase_bact"/>
    <property type="match status" value="1"/>
</dbReference>
<evidence type="ECO:0000313" key="17">
    <source>
        <dbReference type="EMBL" id="QED27588.1"/>
    </source>
</evidence>
<evidence type="ECO:0000256" key="3">
    <source>
        <dbReference type="ARBA" id="ARBA00013152"/>
    </source>
</evidence>
<feature type="binding site" evidence="11">
    <location>
        <position position="259"/>
    </location>
    <ligand>
        <name>substrate</name>
    </ligand>
</feature>
<evidence type="ECO:0000256" key="4">
    <source>
        <dbReference type="ARBA" id="ARBA00022679"/>
    </source>
</evidence>
<dbReference type="InterPro" id="IPR049557">
    <property type="entry name" value="Transketolase_CS"/>
</dbReference>